<evidence type="ECO:0000256" key="2">
    <source>
        <dbReference type="SAM" id="MobiDB-lite"/>
    </source>
</evidence>
<feature type="region of interest" description="Disordered" evidence="2">
    <location>
        <begin position="135"/>
        <end position="160"/>
    </location>
</feature>
<keyword evidence="4" id="KW-1185">Reference proteome</keyword>
<dbReference type="AlphaFoldDB" id="A0A1C1CY38"/>
<dbReference type="PANTHER" id="PTHR15020:SF50">
    <property type="entry name" value="UPF0659 PROTEIN YMR090W"/>
    <property type="match status" value="1"/>
</dbReference>
<dbReference type="OrthoDB" id="63935at2759"/>
<dbReference type="VEuPathDB" id="FungiDB:G647_00381"/>
<organism evidence="3 4">
    <name type="scientific">Cladophialophora carrionii</name>
    <dbReference type="NCBI Taxonomy" id="86049"/>
    <lineage>
        <taxon>Eukaryota</taxon>
        <taxon>Fungi</taxon>
        <taxon>Dikarya</taxon>
        <taxon>Ascomycota</taxon>
        <taxon>Pezizomycotina</taxon>
        <taxon>Eurotiomycetes</taxon>
        <taxon>Chaetothyriomycetidae</taxon>
        <taxon>Chaetothyriales</taxon>
        <taxon>Herpotrichiellaceae</taxon>
        <taxon>Cladophialophora</taxon>
    </lineage>
</organism>
<protein>
    <recommendedName>
        <fullName evidence="5">NAD(P)-binding domain-containing protein</fullName>
    </recommendedName>
</protein>
<dbReference type="SUPFAM" id="SSF51735">
    <property type="entry name" value="NAD(P)-binding Rossmann-fold domains"/>
    <property type="match status" value="1"/>
</dbReference>
<dbReference type="eggNOG" id="ENOG502S3UW">
    <property type="taxonomic scope" value="Eukaryota"/>
</dbReference>
<comment type="caution">
    <text evidence="3">The sequence shown here is derived from an EMBL/GenBank/DDBJ whole genome shotgun (WGS) entry which is preliminary data.</text>
</comment>
<evidence type="ECO:0000256" key="1">
    <source>
        <dbReference type="ARBA" id="ARBA00038376"/>
    </source>
</evidence>
<dbReference type="VEuPathDB" id="FungiDB:CLCR_10601"/>
<dbReference type="Proteomes" id="UP000094526">
    <property type="component" value="Unassembled WGS sequence"/>
</dbReference>
<reference evidence="4" key="1">
    <citation type="submission" date="2015-07" db="EMBL/GenBank/DDBJ databases">
        <authorList>
            <person name="Teixeira M.M."/>
            <person name="Souza R.C."/>
            <person name="Almeida L.G."/>
            <person name="Vicente V.A."/>
            <person name="de Hoog S."/>
            <person name="Bocca A.L."/>
            <person name="de Almeida S.R."/>
            <person name="Vasconcelos A.T."/>
            <person name="Felipe M.S."/>
        </authorList>
    </citation>
    <scope>NUCLEOTIDE SEQUENCE [LARGE SCALE GENOMIC DNA]</scope>
    <source>
        <strain evidence="4">KSF</strain>
    </source>
</reference>
<name>A0A1C1CY38_9EURO</name>
<dbReference type="InterPro" id="IPR036291">
    <property type="entry name" value="NAD(P)-bd_dom_sf"/>
</dbReference>
<gene>
    <name evidence="3" type="ORF">CLCR_10601</name>
</gene>
<evidence type="ECO:0000313" key="4">
    <source>
        <dbReference type="Proteomes" id="UP000094526"/>
    </source>
</evidence>
<evidence type="ECO:0008006" key="5">
    <source>
        <dbReference type="Google" id="ProtNLM"/>
    </source>
</evidence>
<proteinExistence type="inferred from homology"/>
<dbReference type="Gene3D" id="3.40.50.720">
    <property type="entry name" value="NAD(P)-binding Rossmann-like Domain"/>
    <property type="match status" value="1"/>
</dbReference>
<accession>A0A1C1CY38</accession>
<dbReference type="STRING" id="86049.A0A1C1CY38"/>
<sequence length="304" mass="33201">MSSSPTVAFFGATGGVANGILIHTLLAGHRAIALVRTPQKLRDQLLRQDLAPDLLNNLTIVQGNALDVAAVKRALTAHGPHTLPCVIVTGLGGAPGFKFQWRRPFQFATLDDPHVCETAAATLTRALTEIYAESASAVHAPETQQQPQQQQQDGGKDPLDKPQPLLPLLTFVSTTGVTRGPEDVPLWIRFLYHQILTVPHADKKKMEEIYRADSDAHVTPEQNRLFRAIVGIRPTLLTPLDNSPADYRDVVGLEKIRAGTEQKPAVGYSIKRGDVAQWVWEHVVREAVEGGKGKWEGEMVSLSS</sequence>
<evidence type="ECO:0000313" key="3">
    <source>
        <dbReference type="EMBL" id="OCT53415.1"/>
    </source>
</evidence>
<dbReference type="PANTHER" id="PTHR15020">
    <property type="entry name" value="FLAVIN REDUCTASE-RELATED"/>
    <property type="match status" value="1"/>
</dbReference>
<dbReference type="EMBL" id="LGRB01000008">
    <property type="protein sequence ID" value="OCT53415.1"/>
    <property type="molecule type" value="Genomic_DNA"/>
</dbReference>
<comment type="similarity">
    <text evidence="1">Belongs to the avfA family.</text>
</comment>